<organism evidence="1 2">
    <name type="scientific">Leptosia nina</name>
    <dbReference type="NCBI Taxonomy" id="320188"/>
    <lineage>
        <taxon>Eukaryota</taxon>
        <taxon>Metazoa</taxon>
        <taxon>Ecdysozoa</taxon>
        <taxon>Arthropoda</taxon>
        <taxon>Hexapoda</taxon>
        <taxon>Insecta</taxon>
        <taxon>Pterygota</taxon>
        <taxon>Neoptera</taxon>
        <taxon>Endopterygota</taxon>
        <taxon>Lepidoptera</taxon>
        <taxon>Glossata</taxon>
        <taxon>Ditrysia</taxon>
        <taxon>Papilionoidea</taxon>
        <taxon>Pieridae</taxon>
        <taxon>Pierinae</taxon>
        <taxon>Leptosia</taxon>
    </lineage>
</organism>
<name>A0AAV1J2U6_9NEOP</name>
<dbReference type="AlphaFoldDB" id="A0AAV1J2U6"/>
<protein>
    <submittedName>
        <fullName evidence="1">Uncharacterized protein</fullName>
    </submittedName>
</protein>
<accession>A0AAV1J2U6</accession>
<gene>
    <name evidence="1" type="ORF">LNINA_LOCUS2613</name>
</gene>
<evidence type="ECO:0000313" key="2">
    <source>
        <dbReference type="Proteomes" id="UP001497472"/>
    </source>
</evidence>
<proteinExistence type="predicted"/>
<evidence type="ECO:0000313" key="1">
    <source>
        <dbReference type="EMBL" id="CAK1542756.1"/>
    </source>
</evidence>
<keyword evidence="2" id="KW-1185">Reference proteome</keyword>
<comment type="caution">
    <text evidence="1">The sequence shown here is derived from an EMBL/GenBank/DDBJ whole genome shotgun (WGS) entry which is preliminary data.</text>
</comment>
<dbReference type="Proteomes" id="UP001497472">
    <property type="component" value="Unassembled WGS sequence"/>
</dbReference>
<reference evidence="1 2" key="1">
    <citation type="submission" date="2023-11" db="EMBL/GenBank/DDBJ databases">
        <authorList>
            <person name="Okamura Y."/>
        </authorList>
    </citation>
    <scope>NUCLEOTIDE SEQUENCE [LARGE SCALE GENOMIC DNA]</scope>
</reference>
<dbReference type="EMBL" id="CAVLEF010000003">
    <property type="protein sequence ID" value="CAK1542756.1"/>
    <property type="molecule type" value="Genomic_DNA"/>
</dbReference>
<sequence>MLPLRFDVNHGDRGRSQVNHSIMMKFQKKNASICRRFNAVVRLALQTHTQIDPDLDRVTTPVCMPKDASAWSRSGHICILFEHRYRIAMINLPKTRSLIKWKSCYHCMLIACHDT</sequence>